<feature type="transmembrane region" description="Helical" evidence="7">
    <location>
        <begin position="348"/>
        <end position="372"/>
    </location>
</feature>
<dbReference type="Gene3D" id="1.20.1740.10">
    <property type="entry name" value="Amino acid/polyamine transporter I"/>
    <property type="match status" value="1"/>
</dbReference>
<dbReference type="Proteomes" id="UP000800235">
    <property type="component" value="Unassembled WGS sequence"/>
</dbReference>
<dbReference type="InterPro" id="IPR002293">
    <property type="entry name" value="AA/rel_permease1"/>
</dbReference>
<reference evidence="8" key="1">
    <citation type="journal article" date="2020" name="Stud. Mycol.">
        <title>101 Dothideomycetes genomes: a test case for predicting lifestyles and emergence of pathogens.</title>
        <authorList>
            <person name="Haridas S."/>
            <person name="Albert R."/>
            <person name="Binder M."/>
            <person name="Bloem J."/>
            <person name="Labutti K."/>
            <person name="Salamov A."/>
            <person name="Andreopoulos B."/>
            <person name="Baker S."/>
            <person name="Barry K."/>
            <person name="Bills G."/>
            <person name="Bluhm B."/>
            <person name="Cannon C."/>
            <person name="Castanera R."/>
            <person name="Culley D."/>
            <person name="Daum C."/>
            <person name="Ezra D."/>
            <person name="Gonzalez J."/>
            <person name="Henrissat B."/>
            <person name="Kuo A."/>
            <person name="Liang C."/>
            <person name="Lipzen A."/>
            <person name="Lutzoni F."/>
            <person name="Magnuson J."/>
            <person name="Mondo S."/>
            <person name="Nolan M."/>
            <person name="Ohm R."/>
            <person name="Pangilinan J."/>
            <person name="Park H.-J."/>
            <person name="Ramirez L."/>
            <person name="Alfaro M."/>
            <person name="Sun H."/>
            <person name="Tritt A."/>
            <person name="Yoshinaga Y."/>
            <person name="Zwiers L.-H."/>
            <person name="Turgeon B."/>
            <person name="Goodwin S."/>
            <person name="Spatafora J."/>
            <person name="Crous P."/>
            <person name="Grigoriev I."/>
        </authorList>
    </citation>
    <scope>NUCLEOTIDE SEQUENCE</scope>
    <source>
        <strain evidence="8">CBS 130266</strain>
    </source>
</reference>
<organism evidence="8 9">
    <name type="scientific">Tothia fuscella</name>
    <dbReference type="NCBI Taxonomy" id="1048955"/>
    <lineage>
        <taxon>Eukaryota</taxon>
        <taxon>Fungi</taxon>
        <taxon>Dikarya</taxon>
        <taxon>Ascomycota</taxon>
        <taxon>Pezizomycotina</taxon>
        <taxon>Dothideomycetes</taxon>
        <taxon>Pleosporomycetidae</taxon>
        <taxon>Venturiales</taxon>
        <taxon>Cylindrosympodiaceae</taxon>
        <taxon>Tothia</taxon>
    </lineage>
</organism>
<feature type="compositionally biased region" description="Polar residues" evidence="6">
    <location>
        <begin position="16"/>
        <end position="27"/>
    </location>
</feature>
<feature type="transmembrane region" description="Helical" evidence="7">
    <location>
        <begin position="458"/>
        <end position="478"/>
    </location>
</feature>
<dbReference type="GO" id="GO:0016020">
    <property type="term" value="C:membrane"/>
    <property type="evidence" value="ECO:0007669"/>
    <property type="project" value="UniProtKB-SubCell"/>
</dbReference>
<feature type="transmembrane region" description="Helical" evidence="7">
    <location>
        <begin position="490"/>
        <end position="510"/>
    </location>
</feature>
<keyword evidence="9" id="KW-1185">Reference proteome</keyword>
<dbReference type="PANTHER" id="PTHR11785:SF532">
    <property type="entry name" value="TRANSPORTER, PUTATIVE (EUROFUNG)-RELATED"/>
    <property type="match status" value="1"/>
</dbReference>
<evidence type="ECO:0000313" key="8">
    <source>
        <dbReference type="EMBL" id="KAF2431428.1"/>
    </source>
</evidence>
<evidence type="ECO:0000256" key="5">
    <source>
        <dbReference type="ARBA" id="ARBA00023604"/>
    </source>
</evidence>
<gene>
    <name evidence="8" type="ORF">EJ08DRAFT_670030</name>
</gene>
<feature type="transmembrane region" description="Helical" evidence="7">
    <location>
        <begin position="212"/>
        <end position="231"/>
    </location>
</feature>
<evidence type="ECO:0000256" key="4">
    <source>
        <dbReference type="ARBA" id="ARBA00023136"/>
    </source>
</evidence>
<accession>A0A9P4NU04</accession>
<sequence length="762" mass="84679">MGETTTNLDEEPLLSRSPSPGSYTSISKGFDSDTEGLVGANELSRSVEYDVIPETATLGRNLGWGSAYILIISRVIGSGIFATPGTIVKGVGSIGLALLLWIAGALISWAGLAIALEYGCMLPRSGGHKVYLEFTYRYPRFLASTLVAVSAVLLGFTASNCIVFGQYVLFAFRIEPTEFSQKLLAVGLLTWITIIHGCFLKTGIFIQNVLGWIKVALIIFMVATGIFVVLFRPETAQPLDISIQSSHWNSLWAESNWNWGIISTSLFKVFYSYAGLENLNNVLNEVKNPVPTLKSVGPTALLTACILYLLVNVAYFLVIPLDEIKQSGELVAALFFERTFGPTVGRTILPLAVATSAVGNVMVVTFALARLNQEIARQGFLPYSRLLSSSKPFSAPMGGLIVHYIPSLLVIALPSGDIYSFILEVEGYPAQFFVLATAIGLIWLRFKRPDLTRPYKAWLPAVVLRIGLSVALIAAPFFPPPASEEHHIFYATYAIVGVAIILFGVLYWYIWTVLLPRLGGYRLEEKPETYERPAQPFEVTVTDISKNIGDYNLDNHGFQIYAHESTEKDFSDDEKIKREYYPEVEQLLKDATGAKRILIFDHTIRRPDTSGANPLRGPVRRVHIDQSYTASVGRVHHHLPDEAEELLKSRFQIINVWRPIKTIYKDPLAVASAPSVPESDLVPVGLHYPNRKGETYTVKPNAAHKWFFKYGQRPDEVTLIKCFDSIDDGSVARRVPHTAFVNEAEENKPDRESIEVRTLVFY</sequence>
<dbReference type="GO" id="GO:0015179">
    <property type="term" value="F:L-amino acid transmembrane transporter activity"/>
    <property type="evidence" value="ECO:0007669"/>
    <property type="project" value="TreeGrafter"/>
</dbReference>
<dbReference type="EMBL" id="MU007032">
    <property type="protein sequence ID" value="KAF2431428.1"/>
    <property type="molecule type" value="Genomic_DNA"/>
</dbReference>
<evidence type="ECO:0000256" key="7">
    <source>
        <dbReference type="SAM" id="Phobius"/>
    </source>
</evidence>
<comment type="similarity">
    <text evidence="5">Belongs to the asaB hydroxylase/desaturase family.</text>
</comment>
<comment type="subcellular location">
    <subcellularLocation>
        <location evidence="1">Membrane</location>
        <topology evidence="1">Multi-pass membrane protein</topology>
    </subcellularLocation>
</comment>
<evidence type="ECO:0000256" key="2">
    <source>
        <dbReference type="ARBA" id="ARBA00022692"/>
    </source>
</evidence>
<dbReference type="Pfam" id="PF13520">
    <property type="entry name" value="AA_permease_2"/>
    <property type="match status" value="1"/>
</dbReference>
<feature type="transmembrane region" description="Helical" evidence="7">
    <location>
        <begin position="94"/>
        <end position="116"/>
    </location>
</feature>
<evidence type="ECO:0000256" key="3">
    <source>
        <dbReference type="ARBA" id="ARBA00022989"/>
    </source>
</evidence>
<dbReference type="PROSITE" id="PS00018">
    <property type="entry name" value="EF_HAND_1"/>
    <property type="match status" value="1"/>
</dbReference>
<dbReference type="InterPro" id="IPR018247">
    <property type="entry name" value="EF_Hand_1_Ca_BS"/>
</dbReference>
<name>A0A9P4NU04_9PEZI</name>
<feature type="transmembrane region" description="Helical" evidence="7">
    <location>
        <begin position="428"/>
        <end position="446"/>
    </location>
</feature>
<dbReference type="AlphaFoldDB" id="A0A9P4NU04"/>
<protein>
    <recommendedName>
        <fullName evidence="10">Amino acid permease-domain-containing protein</fullName>
    </recommendedName>
</protein>
<dbReference type="GO" id="GO:0016491">
    <property type="term" value="F:oxidoreductase activity"/>
    <property type="evidence" value="ECO:0007669"/>
    <property type="project" value="InterPro"/>
</dbReference>
<evidence type="ECO:0008006" key="10">
    <source>
        <dbReference type="Google" id="ProtNLM"/>
    </source>
</evidence>
<dbReference type="FunFam" id="1.20.1740.10:FF:000025">
    <property type="entry name" value="High-affinity methionine permease"/>
    <property type="match status" value="1"/>
</dbReference>
<feature type="transmembrane region" description="Helical" evidence="7">
    <location>
        <begin position="300"/>
        <end position="321"/>
    </location>
</feature>
<comment type="caution">
    <text evidence="8">The sequence shown here is derived from an EMBL/GenBank/DDBJ whole genome shotgun (WGS) entry which is preliminary data.</text>
</comment>
<evidence type="ECO:0000256" key="1">
    <source>
        <dbReference type="ARBA" id="ARBA00004141"/>
    </source>
</evidence>
<feature type="transmembrane region" description="Helical" evidence="7">
    <location>
        <begin position="393"/>
        <end position="416"/>
    </location>
</feature>
<proteinExistence type="inferred from homology"/>
<evidence type="ECO:0000256" key="6">
    <source>
        <dbReference type="SAM" id="MobiDB-lite"/>
    </source>
</evidence>
<dbReference type="NCBIfam" id="NF041278">
    <property type="entry name" value="CmcJ_NvfI_EfuI"/>
    <property type="match status" value="1"/>
</dbReference>
<evidence type="ECO:0000313" key="9">
    <source>
        <dbReference type="Proteomes" id="UP000800235"/>
    </source>
</evidence>
<keyword evidence="3 7" id="KW-1133">Transmembrane helix</keyword>
<feature type="transmembrane region" description="Helical" evidence="7">
    <location>
        <begin position="62"/>
        <end position="82"/>
    </location>
</feature>
<feature type="transmembrane region" description="Helical" evidence="7">
    <location>
        <begin position="183"/>
        <end position="206"/>
    </location>
</feature>
<dbReference type="OrthoDB" id="5982228at2759"/>
<keyword evidence="4 7" id="KW-0472">Membrane</keyword>
<dbReference type="InterPro" id="IPR044053">
    <property type="entry name" value="AsaB-like"/>
</dbReference>
<dbReference type="InterPro" id="IPR050598">
    <property type="entry name" value="AminoAcid_Transporter"/>
</dbReference>
<feature type="transmembrane region" description="Helical" evidence="7">
    <location>
        <begin position="141"/>
        <end position="171"/>
    </location>
</feature>
<keyword evidence="2 7" id="KW-0812">Transmembrane</keyword>
<dbReference type="PANTHER" id="PTHR11785">
    <property type="entry name" value="AMINO ACID TRANSPORTER"/>
    <property type="match status" value="1"/>
</dbReference>
<feature type="region of interest" description="Disordered" evidence="6">
    <location>
        <begin position="1"/>
        <end position="30"/>
    </location>
</feature>